<dbReference type="InterPro" id="IPR036537">
    <property type="entry name" value="Adaptor_Cbl_N_dom_sf"/>
</dbReference>
<evidence type="ECO:0000313" key="3">
    <source>
        <dbReference type="Proteomes" id="UP001527925"/>
    </source>
</evidence>
<proteinExistence type="predicted"/>
<dbReference type="PROSITE" id="PS00109">
    <property type="entry name" value="PROTEIN_KINASE_TYR"/>
    <property type="match status" value="1"/>
</dbReference>
<evidence type="ECO:0000259" key="1">
    <source>
        <dbReference type="PROSITE" id="PS50011"/>
    </source>
</evidence>
<dbReference type="InterPro" id="IPR051681">
    <property type="entry name" value="Ser/Thr_Kinases-Pseudokinases"/>
</dbReference>
<organism evidence="2 3">
    <name type="scientific">Polyrhizophydium stewartii</name>
    <dbReference type="NCBI Taxonomy" id="2732419"/>
    <lineage>
        <taxon>Eukaryota</taxon>
        <taxon>Fungi</taxon>
        <taxon>Fungi incertae sedis</taxon>
        <taxon>Chytridiomycota</taxon>
        <taxon>Chytridiomycota incertae sedis</taxon>
        <taxon>Chytridiomycetes</taxon>
        <taxon>Rhizophydiales</taxon>
        <taxon>Rhizophydiales incertae sedis</taxon>
        <taxon>Polyrhizophydium</taxon>
    </lineage>
</organism>
<feature type="domain" description="Protein kinase" evidence="1">
    <location>
        <begin position="354"/>
        <end position="558"/>
    </location>
</feature>
<accession>A0ABR4NJ31</accession>
<dbReference type="PROSITE" id="PS50011">
    <property type="entry name" value="PROTEIN_KINASE_DOM"/>
    <property type="match status" value="1"/>
</dbReference>
<keyword evidence="3" id="KW-1185">Reference proteome</keyword>
<sequence length="558" mass="59884">MLGRRTAAPAASAAPVDFAGEVLALAESVASRARLLRSKRSRAGALARHAQLVAAQLASMVDSVRDEDTLAVLVQAQSMLAAIDLFLGETAAMTFMQQTGSAGRTARAIRDYAAQLLRTEKSLELVSETLLPAAANTKTPNPKSPASPTIVKLARESVEMTTAVYANQRAATALASRAELVALAVADQSYDSHDHAAQEGLDKLMATLTAIQRFIARTAAKCVLHQLLLARTAADIIRDLDEQISHVLPMLRLALMLRAGTVAKAIEQDASEMPDLVKRLVSDAQIKFNVPQQRIETILAIKAHHEHLLLMLPKQLGSRAIALFNATVQDIMATAGRKLAPQHDWSIDPDFVDIFTSQRVGSGFLGQFNYGAFLGEQVAVKFIDEALDTQSISAIGKLASVWHSLRHPNVLPLRGVCLNADKPFIVTQLVRDTVAGFLRKAPDTPIAMRIRVLLNAAFGMLYLHEHSPPIVHGDITATNVLVDNDGRVYVSGFGLASIKSLEPAGFGNEVGATLGLEIGVDKRVHGQGPPSDVLSFGVMMHQVISGNLPFGGDFVSPR</sequence>
<protein>
    <recommendedName>
        <fullName evidence="1">Protein kinase domain-containing protein</fullName>
    </recommendedName>
</protein>
<reference evidence="2 3" key="1">
    <citation type="submission" date="2023-09" db="EMBL/GenBank/DDBJ databases">
        <title>Pangenome analysis of Batrachochytrium dendrobatidis and related Chytrids.</title>
        <authorList>
            <person name="Yacoub M.N."/>
            <person name="Stajich J.E."/>
            <person name="James T.Y."/>
        </authorList>
    </citation>
    <scope>NUCLEOTIDE SEQUENCE [LARGE SCALE GENOMIC DNA]</scope>
    <source>
        <strain evidence="2 3">JEL0888</strain>
    </source>
</reference>
<name>A0ABR4NJ31_9FUNG</name>
<dbReference type="InterPro" id="IPR000719">
    <property type="entry name" value="Prot_kinase_dom"/>
</dbReference>
<comment type="caution">
    <text evidence="2">The sequence shown here is derived from an EMBL/GenBank/DDBJ whole genome shotgun (WGS) entry which is preliminary data.</text>
</comment>
<gene>
    <name evidence="2" type="ORF">HK105_201190</name>
</gene>
<dbReference type="InterPro" id="IPR008266">
    <property type="entry name" value="Tyr_kinase_AS"/>
</dbReference>
<dbReference type="CDD" id="cd21037">
    <property type="entry name" value="MLKL_NTD"/>
    <property type="match status" value="1"/>
</dbReference>
<dbReference type="Gene3D" id="1.20.930.20">
    <property type="entry name" value="Adaptor protein Cbl, N-terminal domain"/>
    <property type="match status" value="1"/>
</dbReference>
<evidence type="ECO:0000313" key="2">
    <source>
        <dbReference type="EMBL" id="KAL2919543.1"/>
    </source>
</evidence>
<dbReference type="PANTHER" id="PTHR44329">
    <property type="entry name" value="SERINE/THREONINE-PROTEIN KINASE TNNI3K-RELATED"/>
    <property type="match status" value="1"/>
</dbReference>
<dbReference type="EMBL" id="JADGIZ020000003">
    <property type="protein sequence ID" value="KAL2919543.1"/>
    <property type="molecule type" value="Genomic_DNA"/>
</dbReference>
<dbReference type="Gene3D" id="1.10.510.10">
    <property type="entry name" value="Transferase(Phosphotransferase) domain 1"/>
    <property type="match status" value="1"/>
</dbReference>
<dbReference type="InterPro" id="IPR059179">
    <property type="entry name" value="MLKL-like_MCAfunc"/>
</dbReference>
<dbReference type="Proteomes" id="UP001527925">
    <property type="component" value="Unassembled WGS sequence"/>
</dbReference>
<dbReference type="InterPro" id="IPR001245">
    <property type="entry name" value="Ser-Thr/Tyr_kinase_cat_dom"/>
</dbReference>
<dbReference type="InterPro" id="IPR011009">
    <property type="entry name" value="Kinase-like_dom_sf"/>
</dbReference>
<dbReference type="SUPFAM" id="SSF56112">
    <property type="entry name" value="Protein kinase-like (PK-like)"/>
    <property type="match status" value="1"/>
</dbReference>
<dbReference type="Pfam" id="PF07714">
    <property type="entry name" value="PK_Tyr_Ser-Thr"/>
    <property type="match status" value="1"/>
</dbReference>